<comment type="caution">
    <text evidence="2">The sequence shown here is derived from an EMBL/GenBank/DDBJ whole genome shotgun (WGS) entry which is preliminary data.</text>
</comment>
<feature type="region of interest" description="Disordered" evidence="1">
    <location>
        <begin position="423"/>
        <end position="621"/>
    </location>
</feature>
<evidence type="ECO:0000256" key="1">
    <source>
        <dbReference type="SAM" id="MobiDB-lite"/>
    </source>
</evidence>
<evidence type="ECO:0000313" key="2">
    <source>
        <dbReference type="EMBL" id="PFH33736.1"/>
    </source>
</evidence>
<dbReference type="VEuPathDB" id="ToxoDB:BESB_079520"/>
<reference evidence="2 3" key="1">
    <citation type="submission" date="2017-09" db="EMBL/GenBank/DDBJ databases">
        <title>Genome sequencing of Besnoitia besnoiti strain Bb-Ger1.</title>
        <authorList>
            <person name="Schares G."/>
            <person name="Venepally P."/>
            <person name="Lorenzi H.A."/>
        </authorList>
    </citation>
    <scope>NUCLEOTIDE SEQUENCE [LARGE SCALE GENOMIC DNA]</scope>
    <source>
        <strain evidence="2 3">Bb-Ger1</strain>
    </source>
</reference>
<dbReference type="EMBL" id="NWUJ01000008">
    <property type="protein sequence ID" value="PFH33736.1"/>
    <property type="molecule type" value="Genomic_DNA"/>
</dbReference>
<feature type="compositionally biased region" description="Basic residues" evidence="1">
    <location>
        <begin position="765"/>
        <end position="775"/>
    </location>
</feature>
<sequence>MDCFSSSCIATSVSPALSSTGLALPHADSAPEENQLQAQGEGDSRPELVIESGRAAPTKEEKRAREAEAKLERGKAEEREKKETAQDFGAQTSCAFFFETAEKRISPCAQLLAGTDSLLAETTCAGEGKAGFSSDSPASEPDSFAPHPESEAFASPGVAWSHEARHRNDPNGGDVPLLRILVHAPQSLEASSFPSVDAKVISRVTQHLLKSKAPPSPALSQAPTASSSPSVPSSPLLPPSARLSPPLSSSASRPPPSRPLAPLPASSLHPSGLLFPSAASSAPVAGDVAPPSASLFAALPEARCVAEEPAVEGDGKVEGLCPLPPRDLGSPVEAESAQGTGVAVESSSPSLSAPSRRRKKDRQAREARQKKRKKSEKKNVLRCSARLLRGKRASWQKGTLWACLDDELEAALRASLEEALARGSYDPPASTGAWSPDAEPAREASPPQELPMEPMSSDSSSHSVEYLRERRPGGPRRLRGRAAPSPALENAADADLLQNSSQPSVAPPRDGDSACATPPLRTWKRRRGIVLVSPPPTPGLEDAAPREASVRRDDAAVREARTRSIFLSPTPSPAPARRTAAILSPCRRHGHARRFSRPLSAQAELEPSEGSTTQLGGREGAAETALRLLGDQGAGASVLQRGAARAGRGATVEREGERNSSGVSKISREEAAAAERGCRHAKASGGCGDATPGARQEDEAESEWKRRLSDRKNRLSALTTQVARKSLRARLASRGVDNPDEEELLKQQRKREEETSTGSESSGLVRRRRRPRPKPSCRSVGSTRSGSSCETAAASGGMGRNPSSRDFASSLFFASQFLAFSNDMRPGRRRRVLEKRSPPPETDDEGVSDFIVEDDEDDEDETEDDATEEGILADSDDEEELDTGQELARRASYERRRKRDSDKKLEENLNLDKAFERYVQFLVLSLFSPTLKFPFPRGPADRRAACIPRTRKAPHASYVSLVSVVGESLDIFSPPTAAVFCLAGFLNLHQLAGAYKAEEMKSLREASLRVRAAVKKIEGLTPVMRATMETTSFPAWLKCVLKEYPLCSVRAIDRRIDEIPRSLRCVVCGRSQGTRYCVSLGGSPCDTDLLYQGELAEWLVANDLEWLGRNAFPTAEGALQIFSVFHAIRSQIWPPAVLSSFFFASRRRHRPKPGEEESPCSSCYDFPVGKHCGEQILAWHKIHHFKPRLLKFMHTVIKGFSPCVLEYPEKVSEIFDEVSDAFTRGEGAESLERRVSPLCTHQPGTPACEGEE</sequence>
<proteinExistence type="predicted"/>
<feature type="compositionally biased region" description="Acidic residues" evidence="1">
    <location>
        <begin position="874"/>
        <end position="883"/>
    </location>
</feature>
<accession>A0A2A9MCS2</accession>
<feature type="region of interest" description="Disordered" evidence="1">
    <location>
        <begin position="207"/>
        <end position="290"/>
    </location>
</feature>
<evidence type="ECO:0008006" key="4">
    <source>
        <dbReference type="Google" id="ProtNLM"/>
    </source>
</evidence>
<feature type="compositionally biased region" description="Basic and acidic residues" evidence="1">
    <location>
        <begin position="887"/>
        <end position="903"/>
    </location>
</feature>
<name>A0A2A9MCS2_BESBE</name>
<feature type="compositionally biased region" description="Low complexity" evidence="1">
    <location>
        <begin position="641"/>
        <end position="650"/>
    </location>
</feature>
<keyword evidence="3" id="KW-1185">Reference proteome</keyword>
<dbReference type="OrthoDB" id="10369536at2759"/>
<feature type="region of interest" description="Disordered" evidence="1">
    <location>
        <begin position="127"/>
        <end position="176"/>
    </location>
</feature>
<feature type="compositionally biased region" description="Acidic residues" evidence="1">
    <location>
        <begin position="841"/>
        <end position="868"/>
    </location>
</feature>
<feature type="compositionally biased region" description="Basic and acidic residues" evidence="1">
    <location>
        <begin position="744"/>
        <end position="754"/>
    </location>
</feature>
<dbReference type="AlphaFoldDB" id="A0A2A9MCS2"/>
<feature type="compositionally biased region" description="Basic and acidic residues" evidence="1">
    <location>
        <begin position="57"/>
        <end position="85"/>
    </location>
</feature>
<dbReference type="Proteomes" id="UP000224006">
    <property type="component" value="Chromosome VII"/>
</dbReference>
<feature type="compositionally biased region" description="Basic and acidic residues" evidence="1">
    <location>
        <begin position="543"/>
        <end position="562"/>
    </location>
</feature>
<feature type="region of interest" description="Disordered" evidence="1">
    <location>
        <begin position="19"/>
        <end position="86"/>
    </location>
</feature>
<feature type="region of interest" description="Disordered" evidence="1">
    <location>
        <begin position="640"/>
        <end position="708"/>
    </location>
</feature>
<feature type="compositionally biased region" description="Basic residues" evidence="1">
    <location>
        <begin position="355"/>
        <end position="376"/>
    </location>
</feature>
<dbReference type="RefSeq" id="XP_029217745.1">
    <property type="nucleotide sequence ID" value="XM_029366314.1"/>
</dbReference>
<feature type="region of interest" description="Disordered" evidence="1">
    <location>
        <begin position="309"/>
        <end position="383"/>
    </location>
</feature>
<feature type="region of interest" description="Disordered" evidence="1">
    <location>
        <begin position="829"/>
        <end position="903"/>
    </location>
</feature>
<feature type="compositionally biased region" description="Low complexity" evidence="1">
    <location>
        <begin position="218"/>
        <end position="252"/>
    </location>
</feature>
<feature type="compositionally biased region" description="Polar residues" evidence="1">
    <location>
        <begin position="779"/>
        <end position="790"/>
    </location>
</feature>
<protein>
    <recommendedName>
        <fullName evidence="4">DUF4211 domain-containing protein</fullName>
    </recommendedName>
</protein>
<feature type="compositionally biased region" description="Basic and acidic residues" evidence="1">
    <location>
        <begin position="666"/>
        <end position="678"/>
    </location>
</feature>
<dbReference type="GeneID" id="40312879"/>
<evidence type="ECO:0000313" key="3">
    <source>
        <dbReference type="Proteomes" id="UP000224006"/>
    </source>
</evidence>
<gene>
    <name evidence="2" type="ORF">BESB_079520</name>
</gene>
<organism evidence="2 3">
    <name type="scientific">Besnoitia besnoiti</name>
    <name type="common">Apicomplexan protozoan</name>
    <dbReference type="NCBI Taxonomy" id="94643"/>
    <lineage>
        <taxon>Eukaryota</taxon>
        <taxon>Sar</taxon>
        <taxon>Alveolata</taxon>
        <taxon>Apicomplexa</taxon>
        <taxon>Conoidasida</taxon>
        <taxon>Coccidia</taxon>
        <taxon>Eucoccidiorida</taxon>
        <taxon>Eimeriorina</taxon>
        <taxon>Sarcocystidae</taxon>
        <taxon>Besnoitia</taxon>
    </lineage>
</organism>
<feature type="region of interest" description="Disordered" evidence="1">
    <location>
        <begin position="729"/>
        <end position="802"/>
    </location>
</feature>
<feature type="compositionally biased region" description="Basic residues" evidence="1">
    <location>
        <begin position="586"/>
        <end position="596"/>
    </location>
</feature>
<dbReference type="KEGG" id="bbes:BESB_079520"/>
<feature type="compositionally biased region" description="Pro residues" evidence="1">
    <location>
        <begin position="253"/>
        <end position="262"/>
    </location>
</feature>